<feature type="domain" description="TRUD" evidence="5">
    <location>
        <begin position="155"/>
        <end position="302"/>
    </location>
</feature>
<dbReference type="EC" id="5.4.99.27" evidence="4"/>
<reference evidence="6 7" key="1">
    <citation type="submission" date="2023-03" db="EMBL/GenBank/DDBJ databases">
        <title>Draft genome sequence of Thalassotalea eurytherma JCM 18482T.</title>
        <authorList>
            <person name="Sawabe T."/>
        </authorList>
    </citation>
    <scope>NUCLEOTIDE SEQUENCE [LARGE SCALE GENOMIC DNA]</scope>
    <source>
        <strain evidence="6 7">JCM 18482</strain>
    </source>
</reference>
<name>A0ABQ6H0M8_9GAMM</name>
<dbReference type="InterPro" id="IPR042214">
    <property type="entry name" value="TruD_catalytic"/>
</dbReference>
<gene>
    <name evidence="4 6" type="primary">truD</name>
    <name evidence="6" type="ORF">theurythT_12130</name>
</gene>
<evidence type="ECO:0000259" key="5">
    <source>
        <dbReference type="PROSITE" id="PS50984"/>
    </source>
</evidence>
<comment type="catalytic activity">
    <reaction evidence="4">
        <text>uridine(13) in tRNA = pseudouridine(13) in tRNA</text>
        <dbReference type="Rhea" id="RHEA:42540"/>
        <dbReference type="Rhea" id="RHEA-COMP:10105"/>
        <dbReference type="Rhea" id="RHEA-COMP:10106"/>
        <dbReference type="ChEBI" id="CHEBI:65314"/>
        <dbReference type="ChEBI" id="CHEBI:65315"/>
        <dbReference type="EC" id="5.4.99.27"/>
    </reaction>
</comment>
<accession>A0ABQ6H0M8</accession>
<dbReference type="PANTHER" id="PTHR47811:SF1">
    <property type="entry name" value="TRNA PSEUDOURIDINE SYNTHASE D"/>
    <property type="match status" value="1"/>
</dbReference>
<dbReference type="PANTHER" id="PTHR47811">
    <property type="entry name" value="TRNA PSEUDOURIDINE SYNTHASE D"/>
    <property type="match status" value="1"/>
</dbReference>
<dbReference type="InterPro" id="IPR011760">
    <property type="entry name" value="PsdUridine_synth_TruD_insert"/>
</dbReference>
<sequence>MSELKPVPYLHGTPQSSGKLRSQMADFKVFEILPFEPCGEGEHLIIHIEKTGANTVFVARQLAKYFGVAEKFVTYAGLKDRFAICQQSFGVHVPGKKNYDLGDLDIEGVKVLSWQRHNKKLKTGALIGNRFEITLTDVSDVEDVEQRWQKICTRGVPNYFGEQRFGIDGGNIARAQYLFEGNKVKDKKKRSIYLSAARSLIFNQIVAKRIEENMYDVLHAGDVCMLAGTQSVFLAEEVDDTLLNRLDEKDIDLTASMWGAGSLMSQGDIAELEEDVANENELFAKGLAKFGLKQERRRIRLTIAQPKIAVSENQVTVSFFLPSGCFATTVLRELLNYQDMTVRVTKETS</sequence>
<evidence type="ECO:0000256" key="4">
    <source>
        <dbReference type="HAMAP-Rule" id="MF_01082"/>
    </source>
</evidence>
<dbReference type="HAMAP" id="MF_01082">
    <property type="entry name" value="TruD"/>
    <property type="match status" value="1"/>
</dbReference>
<evidence type="ECO:0000256" key="3">
    <source>
        <dbReference type="ARBA" id="ARBA00023235"/>
    </source>
</evidence>
<dbReference type="SUPFAM" id="SSF55120">
    <property type="entry name" value="Pseudouridine synthase"/>
    <property type="match status" value="1"/>
</dbReference>
<evidence type="ECO:0000313" key="7">
    <source>
        <dbReference type="Proteomes" id="UP001157133"/>
    </source>
</evidence>
<dbReference type="Gene3D" id="3.30.2340.10">
    <property type="entry name" value="TruD, insertion domain"/>
    <property type="match status" value="1"/>
</dbReference>
<keyword evidence="3 4" id="KW-0413">Isomerase</keyword>
<dbReference type="InterPro" id="IPR001656">
    <property type="entry name" value="PsdUridine_synth_TruD"/>
</dbReference>
<dbReference type="Pfam" id="PF01142">
    <property type="entry name" value="TruD"/>
    <property type="match status" value="2"/>
</dbReference>
<evidence type="ECO:0000256" key="2">
    <source>
        <dbReference type="ARBA" id="ARBA00022694"/>
    </source>
</evidence>
<evidence type="ECO:0000313" key="6">
    <source>
        <dbReference type="EMBL" id="GLX81761.1"/>
    </source>
</evidence>
<dbReference type="InterPro" id="IPR043165">
    <property type="entry name" value="TruD_insert_sf"/>
</dbReference>
<feature type="active site" description="Nucleophile" evidence="4">
    <location>
        <position position="80"/>
    </location>
</feature>
<dbReference type="RefSeq" id="WP_284207098.1">
    <property type="nucleotide sequence ID" value="NZ_BSSU01000005.1"/>
</dbReference>
<comment type="similarity">
    <text evidence="1 4">Belongs to the pseudouridine synthase TruD family.</text>
</comment>
<dbReference type="NCBIfam" id="TIGR00094">
    <property type="entry name" value="tRNA_TruD_broad"/>
    <property type="match status" value="1"/>
</dbReference>
<dbReference type="InterPro" id="IPR020103">
    <property type="entry name" value="PsdUridine_synth_cat_dom_sf"/>
</dbReference>
<protein>
    <recommendedName>
        <fullName evidence="4">tRNA pseudouridine synthase D</fullName>
        <ecNumber evidence="4">5.4.99.27</ecNumber>
    </recommendedName>
    <alternativeName>
        <fullName evidence="4">tRNA pseudouridine(13) synthase</fullName>
    </alternativeName>
    <alternativeName>
        <fullName evidence="4">tRNA pseudouridylate synthase D</fullName>
    </alternativeName>
    <alternativeName>
        <fullName evidence="4">tRNA-uridine isomerase D</fullName>
    </alternativeName>
</protein>
<dbReference type="Proteomes" id="UP001157133">
    <property type="component" value="Unassembled WGS sequence"/>
</dbReference>
<dbReference type="Gene3D" id="3.30.2350.20">
    <property type="entry name" value="TruD, catalytic domain"/>
    <property type="match status" value="1"/>
</dbReference>
<keyword evidence="2 4" id="KW-0819">tRNA processing</keyword>
<dbReference type="EMBL" id="BSSU01000005">
    <property type="protein sequence ID" value="GLX81761.1"/>
    <property type="molecule type" value="Genomic_DNA"/>
</dbReference>
<dbReference type="InterPro" id="IPR050170">
    <property type="entry name" value="TruD_pseudoU_synthase"/>
</dbReference>
<evidence type="ECO:0000256" key="1">
    <source>
        <dbReference type="ARBA" id="ARBA00007953"/>
    </source>
</evidence>
<proteinExistence type="inferred from homology"/>
<comment type="function">
    <text evidence="4">Responsible for synthesis of pseudouridine from uracil-13 in transfer RNAs.</text>
</comment>
<comment type="caution">
    <text evidence="6">The sequence shown here is derived from an EMBL/GenBank/DDBJ whole genome shotgun (WGS) entry which is preliminary data.</text>
</comment>
<dbReference type="PROSITE" id="PS50984">
    <property type="entry name" value="TRUD"/>
    <property type="match status" value="1"/>
</dbReference>
<keyword evidence="7" id="KW-1185">Reference proteome</keyword>
<organism evidence="6 7">
    <name type="scientific">Thalassotalea eurytherma</name>
    <dbReference type="NCBI Taxonomy" id="1144278"/>
    <lineage>
        <taxon>Bacteria</taxon>
        <taxon>Pseudomonadati</taxon>
        <taxon>Pseudomonadota</taxon>
        <taxon>Gammaproteobacteria</taxon>
        <taxon>Alteromonadales</taxon>
        <taxon>Colwelliaceae</taxon>
        <taxon>Thalassotalea</taxon>
    </lineage>
</organism>
<dbReference type="CDD" id="cd02575">
    <property type="entry name" value="PseudoU_synth_EcTruD"/>
    <property type="match status" value="1"/>
</dbReference>